<name>A0A6B0YVI5_9CHLR</name>
<dbReference type="SUPFAM" id="SSF46785">
    <property type="entry name" value="Winged helix' DNA-binding domain"/>
    <property type="match status" value="1"/>
</dbReference>
<keyword evidence="1" id="KW-0805">Transcription regulation</keyword>
<evidence type="ECO:0000259" key="4">
    <source>
        <dbReference type="Pfam" id="PF12802"/>
    </source>
</evidence>
<organism evidence="5">
    <name type="scientific">Caldilineaceae bacterium SB0664_bin_27</name>
    <dbReference type="NCBI Taxonomy" id="2605260"/>
    <lineage>
        <taxon>Bacteria</taxon>
        <taxon>Bacillati</taxon>
        <taxon>Chloroflexota</taxon>
        <taxon>Caldilineae</taxon>
        <taxon>Caldilineales</taxon>
        <taxon>Caldilineaceae</taxon>
    </lineage>
</organism>
<dbReference type="Pfam" id="PF12802">
    <property type="entry name" value="MarR_2"/>
    <property type="match status" value="1"/>
</dbReference>
<evidence type="ECO:0000256" key="1">
    <source>
        <dbReference type="ARBA" id="ARBA00023015"/>
    </source>
</evidence>
<dbReference type="Gene3D" id="1.10.287.160">
    <property type="entry name" value="HR1 repeat"/>
    <property type="match status" value="1"/>
</dbReference>
<dbReference type="InterPro" id="IPR052362">
    <property type="entry name" value="HTH-GbsR_regulator"/>
</dbReference>
<evidence type="ECO:0000313" key="5">
    <source>
        <dbReference type="EMBL" id="MXY94627.1"/>
    </source>
</evidence>
<dbReference type="PANTHER" id="PTHR38465:SF2">
    <property type="entry name" value="HTH-TYPE TRANSCRIPTIONAL REGULATOR MMPR5"/>
    <property type="match status" value="1"/>
</dbReference>
<dbReference type="InterPro" id="IPR000835">
    <property type="entry name" value="HTH_MarR-typ"/>
</dbReference>
<evidence type="ECO:0000256" key="2">
    <source>
        <dbReference type="ARBA" id="ARBA00023125"/>
    </source>
</evidence>
<keyword evidence="2" id="KW-0238">DNA-binding</keyword>
<proteinExistence type="predicted"/>
<protein>
    <submittedName>
        <fullName evidence="5">MarR family transcriptional regulator</fullName>
    </submittedName>
</protein>
<comment type="caution">
    <text evidence="5">The sequence shown here is derived from an EMBL/GenBank/DDBJ whole genome shotgun (WGS) entry which is preliminary data.</text>
</comment>
<dbReference type="PANTHER" id="PTHR38465">
    <property type="entry name" value="HTH-TYPE TRANSCRIPTIONAL REGULATOR MJ1563-RELATED"/>
    <property type="match status" value="1"/>
</dbReference>
<dbReference type="InterPro" id="IPR036388">
    <property type="entry name" value="WH-like_DNA-bd_sf"/>
</dbReference>
<evidence type="ECO:0000256" key="3">
    <source>
        <dbReference type="ARBA" id="ARBA00023163"/>
    </source>
</evidence>
<reference evidence="5" key="1">
    <citation type="submission" date="2019-09" db="EMBL/GenBank/DDBJ databases">
        <title>Characterisation of the sponge microbiome using genome-centric metagenomics.</title>
        <authorList>
            <person name="Engelberts J.P."/>
            <person name="Robbins S.J."/>
            <person name="De Goeij J.M."/>
            <person name="Aranda M."/>
            <person name="Bell S.C."/>
            <person name="Webster N.S."/>
        </authorList>
    </citation>
    <scope>NUCLEOTIDE SEQUENCE</scope>
    <source>
        <strain evidence="5">SB0664_bin_27</strain>
    </source>
</reference>
<dbReference type="Gene3D" id="1.10.10.10">
    <property type="entry name" value="Winged helix-like DNA-binding domain superfamily/Winged helix DNA-binding domain"/>
    <property type="match status" value="1"/>
</dbReference>
<gene>
    <name evidence="5" type="ORF">F4Y42_14390</name>
</gene>
<dbReference type="InterPro" id="IPR036390">
    <property type="entry name" value="WH_DNA-bd_sf"/>
</dbReference>
<dbReference type="AlphaFoldDB" id="A0A6B0YVI5"/>
<feature type="domain" description="HTH marR-type" evidence="4">
    <location>
        <begin position="35"/>
        <end position="94"/>
    </location>
</feature>
<dbReference type="EMBL" id="VXRG01000118">
    <property type="protein sequence ID" value="MXY94627.1"/>
    <property type="molecule type" value="Genomic_DNA"/>
</dbReference>
<dbReference type="GO" id="GO:0003677">
    <property type="term" value="F:DNA binding"/>
    <property type="evidence" value="ECO:0007669"/>
    <property type="project" value="UniProtKB-KW"/>
</dbReference>
<keyword evidence="3" id="KW-0804">Transcription</keyword>
<accession>A0A6B0YVI5</accession>
<dbReference type="GO" id="GO:0003700">
    <property type="term" value="F:DNA-binding transcription factor activity"/>
    <property type="evidence" value="ECO:0007669"/>
    <property type="project" value="InterPro"/>
</dbReference>
<sequence length="180" mass="20819">MSAANHKPLTAEVALPTSDLHEYVESFGLFWEEAGLPRMTGRILSWLLICDPPHQTMHDLTDALQASKSSISTGTRMLIRMGIIERLSLPGHRRDHYRIVPDFWSRVLEEKAQQFTEFRRLAEKGLLLLDGASPARRQRLEEMRDLYAFMEREYPLVLDHWRAHRSAVEGPAQTQLMPEK</sequence>